<reference evidence="5" key="4">
    <citation type="journal article" date="2022" name="PLoS Pathog.">
        <title>Chromosome-level genome of Schistosoma haematobium underpins genome-wide explorations of molecular variation.</title>
        <authorList>
            <person name="Stroehlein A.J."/>
            <person name="Korhonen P.K."/>
            <person name="Lee V.V."/>
            <person name="Ralph S.A."/>
            <person name="Mentink-Kane M."/>
            <person name="You H."/>
            <person name="McManus D.P."/>
            <person name="Tchuente L.T."/>
            <person name="Stothard J.R."/>
            <person name="Kaur P."/>
            <person name="Dudchenko O."/>
            <person name="Aiden E.L."/>
            <person name="Yang B."/>
            <person name="Yang H."/>
            <person name="Emery A.M."/>
            <person name="Webster B.L."/>
            <person name="Brindley P.J."/>
            <person name="Rollinson D."/>
            <person name="Chang B.C.H."/>
            <person name="Gasser R.B."/>
            <person name="Young N.D."/>
        </authorList>
    </citation>
    <scope>NUCLEOTIDE SEQUENCE</scope>
</reference>
<accession>A0A922S482</accession>
<reference evidence="5" key="2">
    <citation type="journal article" date="2019" name="Gigascience">
        <title>High-quality Schistosoma haematobium genome achieved by single-molecule and long-range sequencing.</title>
        <authorList>
            <person name="Stroehlein A.J."/>
            <person name="Korhonen P.K."/>
            <person name="Chong T.M."/>
            <person name="Lim Y.L."/>
            <person name="Chan K.G."/>
            <person name="Webster B."/>
            <person name="Rollinson D."/>
            <person name="Brindley P.J."/>
            <person name="Gasser R.B."/>
            <person name="Young N.D."/>
        </authorList>
    </citation>
    <scope>NUCLEOTIDE SEQUENCE</scope>
</reference>
<evidence type="ECO:0000313" key="5">
    <source>
        <dbReference type="EMBL" id="KAH9592687.1"/>
    </source>
</evidence>
<feature type="domain" description="Desmoplakin SH3" evidence="4">
    <location>
        <begin position="235"/>
        <end position="291"/>
    </location>
</feature>
<name>A0A922S482_SCHHA</name>
<reference evidence="5" key="1">
    <citation type="journal article" date="2012" name="Nat. Genet.">
        <title>Whole-genome sequence of Schistosoma haematobium.</title>
        <authorList>
            <person name="Young N.D."/>
            <person name="Jex A.R."/>
            <person name="Li B."/>
            <person name="Liu S."/>
            <person name="Yang L."/>
            <person name="Xiong Z."/>
            <person name="Li Y."/>
            <person name="Cantacessi C."/>
            <person name="Hall R.S."/>
            <person name="Xu X."/>
            <person name="Chen F."/>
            <person name="Wu X."/>
            <person name="Zerlotini A."/>
            <person name="Oliveira G."/>
            <person name="Hofmann A."/>
            <person name="Zhang G."/>
            <person name="Fang X."/>
            <person name="Kang Y."/>
            <person name="Campbell B.E."/>
            <person name="Loukas A."/>
            <person name="Ranganathan S."/>
            <person name="Rollinson D."/>
            <person name="Rinaldi G."/>
            <person name="Brindley P.J."/>
            <person name="Yang H."/>
            <person name="Wang J."/>
            <person name="Wang J."/>
            <person name="Gasser R.B."/>
        </authorList>
    </citation>
    <scope>NUCLEOTIDE SEQUENCE</scope>
</reference>
<evidence type="ECO:0000256" key="1">
    <source>
        <dbReference type="ARBA" id="ARBA00022553"/>
    </source>
</evidence>
<organism evidence="5 6">
    <name type="scientific">Schistosoma haematobium</name>
    <name type="common">Blood fluke</name>
    <dbReference type="NCBI Taxonomy" id="6185"/>
    <lineage>
        <taxon>Eukaryota</taxon>
        <taxon>Metazoa</taxon>
        <taxon>Spiralia</taxon>
        <taxon>Lophotrochozoa</taxon>
        <taxon>Platyhelminthes</taxon>
        <taxon>Trematoda</taxon>
        <taxon>Digenea</taxon>
        <taxon>Strigeidida</taxon>
        <taxon>Schistosomatoidea</taxon>
        <taxon>Schistosomatidae</taxon>
        <taxon>Schistosoma</taxon>
    </lineage>
</organism>
<feature type="coiled-coil region" evidence="3">
    <location>
        <begin position="29"/>
        <end position="56"/>
    </location>
</feature>
<dbReference type="Proteomes" id="UP000471633">
    <property type="component" value="Unassembled WGS sequence"/>
</dbReference>
<dbReference type="RefSeq" id="XP_051072640.1">
    <property type="nucleotide sequence ID" value="XM_051212454.1"/>
</dbReference>
<dbReference type="InterPro" id="IPR041615">
    <property type="entry name" value="Desmoplakin_SH3"/>
</dbReference>
<sequence>MATESLQARLTEFERQARGVCIGVNHLALDSERVRQAELLQKIIQLEKDIQQSSAQKSHLPDAAAEIRDDVKNNTSALRYLETISQLENSFTVLTENVTETSVQLSAPKELKDEVHVKKELTSNVKSCWTYVSQLARLSQVHIRNAAEYHQFHHAVNEAEASLKARVRMTEPRNSRALPATLKNCTILANELREHLNHMIYLWGRSGNLLEESRRIVPVHLRLGGVIDGLSTNTESASPVMARMLTSLTGPNYELKEGEEVRVISNKDDQHFWTVQTNNGIVKIPSVCLWISDPDLEAVKRSVILREKCIESWDLLVERSRERLRSYYSCLLNQMAENGDIQYQHKIAMDNFLEDLRGLLLPNDTRAVELSQAIYAFTERLKMTDISRQRSSHGGVVLREQDIVCMHSPLLRLRDHERQMDHLRAQSEPAGTHMTNYLREIDADQKRVDHELSLIDQLQHESQSQLDQLINRVKRWSSRYEHEPNVDSSITNSRISSSLKSSTISDNWTGNNQMYPIDARSPQSIVRETSRLSSRTRSESIPCPALDAITQIGVTTKTSGTQISDDDGDGGRNKIDLCVSKRQFVPATIPERKQVRNAITQIGVSKVDAGTQDDYHEYSPKRSVKEVLCQIGQITANASCQTLEHYKLQQTLKKPTLDAIVQSGVITKNNSTQSESITETVVKMDVPESQKGARKYSVLDAICQIGQVTQTIGTQIEIENTERNKKNLGVQAEIKKVWQHPVKTTEAACQIGRITINASTEMSSMIISNEQMIRQDMKKSDIVCQIGKVQIAQSTQADLIKHMLRKPSSDVVCQVGSVMESSGIQIDEPHKTSMLPAGTQSAKTPTYTKEIQTDMGFRVEPKFVSKAVNDVICQVGQVNHEVSTQSVEHVTARPAYKDTGIDPIHVWEKKMANDVVTQTGIVHTSKITQAELIQEQPVYVKPIETQDVPITSYKETVDAYQQADLIKHMLRKPSSDVVCQVGSVMESSGIQIDEPHKTSMLPAGTQSAKTPTYTKEIQTDMGFRVEPKFVSKAVNDVICQVGQVNHEVSTQSVEHVTARPAYKDTGIDPIHVWEKKMANDVVTQTGIVHTSKITQAELIQEQPVYVKPIETQDVPITSYKETVDAYQQADLIKHMLRKPSSDVVCQVGSVMESSGIQIDEPHKTSMLPAGTQSAKTPTYTKEIQTDMGFRVEPKFVSKAVNDVICQVGQVNHEVSTQSEIPSIISVGVDPKPEGAVRHLGSYQVPPKTDRQSRQVQADIKQAFKHTNMQTEEITRENLISTNLVRAKQKETFDVTTQFGILTKDKDVETFVKCSSKETQTIESSPEAEVKMRSQQTFTRIRSKNYDVQTQSGTINISQAFQTLLDYKPTTDKRSTGMQHEMDFRVVQTTHHEPQTQETPTQTERVTLKDEQSFTSFKLKTYDVQTQFGSMLKSQAAQTPGEQRPVVEIKDMITQHEKRPEPIVHKKLQAMVQPTTINTETQTMEERPPPVILPPKLFDVQTQSGSVTIDSETQTPHKQKIIPDIKDVSVFHESHHVQTVNKKLQAVVYHPSDDVCLQTEEVSVQPVKPVAQVFSRAPQVAHKQTQAEWLKFNIKTFDIQAQSGMVVKTQSTQTILEEQPVFHTADVSVIHSEKSPSLVGKKVQATMRQSVDNTSTQTDPMTQVPTVLPKTTFDVVTQSGTIHCAQSVQTIPEERPVFHTADVSVIHSEKSPSLVGKKVQATMRQSVDNTSTQTDPMTQVPTVLPKTTFDVVTQSGTIHCAQSVQTILEERPRIDNVDVSVDHFETVPIVRSTISSTMHTLPNTSQSTQTTPTKLADTFCQATLSSTTYDVQIQSGVMHSIDGTQTVDLRSPIEMKEMSVAHEKERTVLKGKKLQVRCDSTDLG</sequence>
<gene>
    <name evidence="5" type="primary">MUC4</name>
    <name evidence="5" type="ORF">MS3_00004526</name>
</gene>
<keyword evidence="3" id="KW-0175">Coiled coil</keyword>
<dbReference type="CTD" id="4585"/>
<dbReference type="GeneID" id="24594583"/>
<dbReference type="Gene3D" id="2.30.30.40">
    <property type="entry name" value="SH3 Domains"/>
    <property type="match status" value="1"/>
</dbReference>
<keyword evidence="2" id="KW-0677">Repeat</keyword>
<keyword evidence="1" id="KW-0597">Phosphoprotein</keyword>
<keyword evidence="6" id="KW-1185">Reference proteome</keyword>
<dbReference type="Pfam" id="PF17902">
    <property type="entry name" value="SH3_10"/>
    <property type="match status" value="1"/>
</dbReference>
<dbReference type="Gene3D" id="1.20.58.60">
    <property type="match status" value="1"/>
</dbReference>
<evidence type="ECO:0000256" key="3">
    <source>
        <dbReference type="SAM" id="Coils"/>
    </source>
</evidence>
<proteinExistence type="predicted"/>
<protein>
    <submittedName>
        <fullName evidence="5">Mucin-4</fullName>
    </submittedName>
</protein>
<evidence type="ECO:0000256" key="2">
    <source>
        <dbReference type="ARBA" id="ARBA00022737"/>
    </source>
</evidence>
<evidence type="ECO:0000259" key="4">
    <source>
        <dbReference type="Pfam" id="PF17902"/>
    </source>
</evidence>
<comment type="caution">
    <text evidence="5">The sequence shown here is derived from an EMBL/GenBank/DDBJ whole genome shotgun (WGS) entry which is preliminary data.</text>
</comment>
<dbReference type="EMBL" id="AMPZ03000002">
    <property type="protein sequence ID" value="KAH9592687.1"/>
    <property type="molecule type" value="Genomic_DNA"/>
</dbReference>
<reference evidence="5" key="3">
    <citation type="submission" date="2021-06" db="EMBL/GenBank/DDBJ databases">
        <title>Chromosome-level genome assembly for S. haematobium.</title>
        <authorList>
            <person name="Stroehlein A.J."/>
        </authorList>
    </citation>
    <scope>NUCLEOTIDE SEQUENCE</scope>
</reference>
<evidence type="ECO:0000313" key="6">
    <source>
        <dbReference type="Proteomes" id="UP000471633"/>
    </source>
</evidence>